<dbReference type="AlphaFoldDB" id="A0A914B7I6"/>
<feature type="region of interest" description="Disordered" evidence="1">
    <location>
        <begin position="64"/>
        <end position="87"/>
    </location>
</feature>
<evidence type="ECO:0000256" key="1">
    <source>
        <dbReference type="SAM" id="MobiDB-lite"/>
    </source>
</evidence>
<evidence type="ECO:0000313" key="3">
    <source>
        <dbReference type="Proteomes" id="UP000887568"/>
    </source>
</evidence>
<dbReference type="Pfam" id="PF15373">
    <property type="entry name" value="SAXO5-like"/>
    <property type="match status" value="1"/>
</dbReference>
<organism evidence="2 3">
    <name type="scientific">Patiria miniata</name>
    <name type="common">Bat star</name>
    <name type="synonym">Asterina miniata</name>
    <dbReference type="NCBI Taxonomy" id="46514"/>
    <lineage>
        <taxon>Eukaryota</taxon>
        <taxon>Metazoa</taxon>
        <taxon>Echinodermata</taxon>
        <taxon>Eleutherozoa</taxon>
        <taxon>Asterozoa</taxon>
        <taxon>Asteroidea</taxon>
        <taxon>Valvatacea</taxon>
        <taxon>Valvatida</taxon>
        <taxon>Asterinidae</taxon>
        <taxon>Patiria</taxon>
    </lineage>
</organism>
<keyword evidence="3" id="KW-1185">Reference proteome</keyword>
<dbReference type="InterPro" id="IPR028001">
    <property type="entry name" value="SAXO5"/>
</dbReference>
<protein>
    <submittedName>
        <fullName evidence="2">Uncharacterized protein</fullName>
    </submittedName>
</protein>
<dbReference type="OrthoDB" id="6151791at2759"/>
<name>A0A914B7I6_PATMI</name>
<dbReference type="PANTHER" id="PTHR34828">
    <property type="entry name" value="TESTIS-EXPRESSED PROTEIN 45"/>
    <property type="match status" value="1"/>
</dbReference>
<evidence type="ECO:0000313" key="2">
    <source>
        <dbReference type="EnsemblMetazoa" id="XP_038072133.1"/>
    </source>
</evidence>
<reference evidence="2" key="1">
    <citation type="submission" date="2022-11" db="UniProtKB">
        <authorList>
            <consortium name="EnsemblMetazoa"/>
        </authorList>
    </citation>
    <scope>IDENTIFICATION</scope>
</reference>
<sequence length="486" mass="54969">MPSESVTLPAINSIPAQLKGKDFLSSSHFRIGNDRRLSRSALRRSTFTKDYIAHEHYGRVAASDPPAPADVMHRDPHQGSQNTTESNLAFTGRSIPKVQMCLKLNKTNFKMDTDERVDVFHTTHASHYNPKPLSKSFPFDNAMKSYVPQGDKEKEKMPMSDYRDNFLGHDTRVVKVKKAPCMHDGGPSTIRGEDRTHKQFASSTEEQFPGRYLPYVAVKPDLLGSNIPRGDQEKLVHKDTTQLLSYPKPGSANYRIYRRDNALTRLGDTNYKVGHAKKYDKFETTAAQSFQLDQMPAPTEIIPYESNASSLPEGDRNPERVKSRVTTTNYTFYHKKPPGNFRNDIISGANKLTSSEVAFGVPSQYSAYYSTTQTDNYPAFHVPVERVAGHEKIRSKVPLDYYGNGTEVDTSTTKDDFPSWREMPLHTVSKETLAKLRRSNITPPLHGDREFNTTHLTSYTAKRVDRYQYDSGKLQRSTVPLGTMTI</sequence>
<dbReference type="CTD" id="617058"/>
<dbReference type="GeneID" id="119740784"/>
<dbReference type="Proteomes" id="UP000887568">
    <property type="component" value="Unplaced"/>
</dbReference>
<feature type="compositionally biased region" description="Polar residues" evidence="1">
    <location>
        <begin position="78"/>
        <end position="87"/>
    </location>
</feature>
<proteinExistence type="predicted"/>
<dbReference type="PANTHER" id="PTHR34828:SF1">
    <property type="entry name" value="TESTIS-EXPRESSED PROTEIN 45"/>
    <property type="match status" value="1"/>
</dbReference>
<dbReference type="OMA" id="AAAHIHC"/>
<accession>A0A914B7I6</accession>
<dbReference type="RefSeq" id="XP_038072133.1">
    <property type="nucleotide sequence ID" value="XM_038216205.1"/>
</dbReference>
<dbReference type="EnsemblMetazoa" id="XM_038216205.1">
    <property type="protein sequence ID" value="XP_038072133.1"/>
    <property type="gene ID" value="LOC119740784"/>
</dbReference>